<dbReference type="InterPro" id="IPR003423">
    <property type="entry name" value="OMP_efflux"/>
</dbReference>
<evidence type="ECO:0000313" key="3">
    <source>
        <dbReference type="EMBL" id="EIT71667.1"/>
    </source>
</evidence>
<dbReference type="PATRIC" id="fig|1172194.4.peg.1745"/>
<dbReference type="OrthoDB" id="9770517at2"/>
<comment type="subcellular location">
    <subcellularLocation>
        <location evidence="2">Cell outer membrane</location>
        <topology evidence="2">Lipid-anchor</topology>
    </subcellularLocation>
</comment>
<dbReference type="InterPro" id="IPR010131">
    <property type="entry name" value="MdtP/NodT-like"/>
</dbReference>
<comment type="caution">
    <text evidence="3">The sequence shown here is derived from an EMBL/GenBank/DDBJ whole genome shotgun (WGS) entry which is preliminary data.</text>
</comment>
<dbReference type="GO" id="GO:0015562">
    <property type="term" value="F:efflux transmembrane transporter activity"/>
    <property type="evidence" value="ECO:0007669"/>
    <property type="project" value="InterPro"/>
</dbReference>
<dbReference type="AlphaFoldDB" id="I7ZIU0"/>
<dbReference type="SUPFAM" id="SSF56954">
    <property type="entry name" value="Outer membrane efflux proteins (OEP)"/>
    <property type="match status" value="1"/>
</dbReference>
<sequence length="465" mass="50582">MKRHRGAVALALTLAACVPAKREAPAQARISVPDAWREPDVATGEVDAQWWKAFNDPALIKLVDAALAHNTDLLVSSARVEQARAQLGIASSARWPSLNAAIGAQRTRTLGDLGESIGSAIQPQLSAAWELDLWGRLAKLERAAQLQYAATHAERDAAALSLAAQTASAYLTLVSLDTQLLVTRKTVESRQRALDLFTDRARVGYTSQLELSQAQSEFEAVQQAVPQIEFAIRRQENAIRLLTGDLPGPIERGLPLIEIQPPEIPAVLPSTLLRRRPDLVQAELALAAADTTLAARRADFLPSVSLSASVGRLYVDALDYDPVQVWSIGGSVLAPIFNAGRIRSQFDAATAQRDQAAFAYRGVTLRAFGEVENALAGVDSYRAQIERLHNRREILGRSLTLAHDRFRAGYSSYLEELDAQRNLYNTELSAISVRESQLLNLVNLYRVLGGGWSAPTTAPPPPTEP</sequence>
<organism evidence="3 4">
    <name type="scientific">Hydrocarboniphaga effusa AP103</name>
    <dbReference type="NCBI Taxonomy" id="1172194"/>
    <lineage>
        <taxon>Bacteria</taxon>
        <taxon>Pseudomonadati</taxon>
        <taxon>Pseudomonadota</taxon>
        <taxon>Gammaproteobacteria</taxon>
        <taxon>Nevskiales</taxon>
        <taxon>Nevskiaceae</taxon>
        <taxon>Hydrocarboniphaga</taxon>
    </lineage>
</organism>
<dbReference type="RefSeq" id="WP_007184753.1">
    <property type="nucleotide sequence ID" value="NZ_AKGD01000001.1"/>
</dbReference>
<dbReference type="Pfam" id="PF02321">
    <property type="entry name" value="OEP"/>
    <property type="match status" value="2"/>
</dbReference>
<dbReference type="STRING" id="1172194.WQQ_18040"/>
<evidence type="ECO:0000256" key="1">
    <source>
        <dbReference type="ARBA" id="ARBA00007613"/>
    </source>
</evidence>
<name>I7ZIU0_9GAMM</name>
<evidence type="ECO:0000313" key="4">
    <source>
        <dbReference type="Proteomes" id="UP000003704"/>
    </source>
</evidence>
<dbReference type="GO" id="GO:0009279">
    <property type="term" value="C:cell outer membrane"/>
    <property type="evidence" value="ECO:0007669"/>
    <property type="project" value="UniProtKB-SubCell"/>
</dbReference>
<proteinExistence type="inferred from homology"/>
<dbReference type="Gene3D" id="2.20.200.10">
    <property type="entry name" value="Outer membrane efflux proteins (OEP)"/>
    <property type="match status" value="1"/>
</dbReference>
<accession>I7ZIU0</accession>
<gene>
    <name evidence="3" type="ORF">WQQ_18040</name>
</gene>
<keyword evidence="2" id="KW-0564">Palmitate</keyword>
<keyword evidence="2" id="KW-0449">Lipoprotein</keyword>
<keyword evidence="4" id="KW-1185">Reference proteome</keyword>
<dbReference type="Gene3D" id="1.20.1600.10">
    <property type="entry name" value="Outer membrane efflux proteins (OEP)"/>
    <property type="match status" value="1"/>
</dbReference>
<comment type="similarity">
    <text evidence="1 2">Belongs to the outer membrane factor (OMF) (TC 1.B.17) family.</text>
</comment>
<evidence type="ECO:0000256" key="2">
    <source>
        <dbReference type="RuleBase" id="RU362097"/>
    </source>
</evidence>
<keyword evidence="2" id="KW-0812">Transmembrane</keyword>
<dbReference type="PROSITE" id="PS51257">
    <property type="entry name" value="PROKAR_LIPOPROTEIN"/>
    <property type="match status" value="1"/>
</dbReference>
<dbReference type="PANTHER" id="PTHR30203:SF30">
    <property type="entry name" value="OUTER MEMBRANE PROTEIN-RELATED"/>
    <property type="match status" value="1"/>
</dbReference>
<dbReference type="NCBIfam" id="TIGR01845">
    <property type="entry name" value="outer_NodT"/>
    <property type="match status" value="1"/>
</dbReference>
<dbReference type="EMBL" id="AKGD01000001">
    <property type="protein sequence ID" value="EIT71667.1"/>
    <property type="molecule type" value="Genomic_DNA"/>
</dbReference>
<keyword evidence="2" id="KW-0472">Membrane</keyword>
<protein>
    <submittedName>
        <fullName evidence="3">Uncharacterized protein</fullName>
    </submittedName>
</protein>
<dbReference type="Proteomes" id="UP000003704">
    <property type="component" value="Unassembled WGS sequence"/>
</dbReference>
<keyword evidence="2" id="KW-1134">Transmembrane beta strand</keyword>
<dbReference type="PANTHER" id="PTHR30203">
    <property type="entry name" value="OUTER MEMBRANE CATION EFFLUX PROTEIN"/>
    <property type="match status" value="1"/>
</dbReference>
<reference evidence="3 4" key="1">
    <citation type="journal article" date="2012" name="J. Bacteriol.">
        <title>Genome Sequence of n-Alkane-Degrading Hydrocarboniphaga effusa Strain AP103T (ATCC BAA-332T).</title>
        <authorList>
            <person name="Chang H.K."/>
            <person name="Zylstra G.J."/>
            <person name="Chae J.C."/>
        </authorList>
    </citation>
    <scope>NUCLEOTIDE SEQUENCE [LARGE SCALE GENOMIC DNA]</scope>
    <source>
        <strain evidence="3 4">AP103</strain>
    </source>
</reference>